<dbReference type="PROSITE" id="PS50089">
    <property type="entry name" value="ZF_RING_2"/>
    <property type="match status" value="1"/>
</dbReference>
<dbReference type="PANTHER" id="PTHR46539:SF23">
    <property type="entry name" value="RING-TYPE DOMAIN-CONTAINING PROTEIN"/>
    <property type="match status" value="1"/>
</dbReference>
<dbReference type="InParanoid" id="A0A6J2Y2C1"/>
<evidence type="ECO:0000256" key="4">
    <source>
        <dbReference type="ARBA" id="ARBA00022771"/>
    </source>
</evidence>
<keyword evidence="11" id="KW-0732">Signal</keyword>
<keyword evidence="3" id="KW-0479">Metal-binding</keyword>
<name>A0A6J2Y2C1_SITOR</name>
<dbReference type="CDD" id="cd16668">
    <property type="entry name" value="RING-H2_RNF130-like"/>
    <property type="match status" value="1"/>
</dbReference>
<dbReference type="GO" id="GO:0008270">
    <property type="term" value="F:zinc ion binding"/>
    <property type="evidence" value="ECO:0007669"/>
    <property type="project" value="UniProtKB-KW"/>
</dbReference>
<evidence type="ECO:0000256" key="5">
    <source>
        <dbReference type="ARBA" id="ARBA00022833"/>
    </source>
</evidence>
<feature type="chain" id="PRO_5027049081" evidence="11">
    <location>
        <begin position="36"/>
        <end position="475"/>
    </location>
</feature>
<dbReference type="Proteomes" id="UP000504635">
    <property type="component" value="Unplaced"/>
</dbReference>
<evidence type="ECO:0000256" key="3">
    <source>
        <dbReference type="ARBA" id="ARBA00022723"/>
    </source>
</evidence>
<proteinExistence type="predicted"/>
<dbReference type="FunFam" id="3.30.40.10:FF:000009">
    <property type="entry name" value="E3 ubiquitin-protein ligase RNF130"/>
    <property type="match status" value="1"/>
</dbReference>
<evidence type="ECO:0000256" key="6">
    <source>
        <dbReference type="ARBA" id="ARBA00022989"/>
    </source>
</evidence>
<dbReference type="Gene3D" id="3.30.40.10">
    <property type="entry name" value="Zinc/RING finger domain, C3HC4 (zinc finger)"/>
    <property type="match status" value="1"/>
</dbReference>
<dbReference type="GeneID" id="115883234"/>
<dbReference type="SUPFAM" id="SSF52025">
    <property type="entry name" value="PA domain"/>
    <property type="match status" value="1"/>
</dbReference>
<feature type="compositionally biased region" description="Polar residues" evidence="9">
    <location>
        <begin position="460"/>
        <end position="475"/>
    </location>
</feature>
<evidence type="ECO:0000256" key="1">
    <source>
        <dbReference type="ARBA" id="ARBA00004167"/>
    </source>
</evidence>
<feature type="domain" description="RING-type" evidence="12">
    <location>
        <begin position="291"/>
        <end position="332"/>
    </location>
</feature>
<evidence type="ECO:0000256" key="8">
    <source>
        <dbReference type="PROSITE-ProRule" id="PRU00175"/>
    </source>
</evidence>
<feature type="transmembrane region" description="Helical" evidence="10">
    <location>
        <begin position="222"/>
        <end position="245"/>
    </location>
</feature>
<dbReference type="FunCoup" id="A0A6J2Y2C1">
    <property type="interactions" value="1166"/>
</dbReference>
<evidence type="ECO:0000313" key="14">
    <source>
        <dbReference type="RefSeq" id="XP_030757431.1"/>
    </source>
</evidence>
<keyword evidence="2 10" id="KW-0812">Transmembrane</keyword>
<evidence type="ECO:0000256" key="9">
    <source>
        <dbReference type="SAM" id="MobiDB-lite"/>
    </source>
</evidence>
<keyword evidence="6 10" id="KW-1133">Transmembrane helix</keyword>
<dbReference type="PANTHER" id="PTHR46539">
    <property type="entry name" value="E3 UBIQUITIN-PROTEIN LIGASE ATL42"/>
    <property type="match status" value="1"/>
</dbReference>
<gene>
    <name evidence="14" type="primary">LOC115883234</name>
</gene>
<comment type="subcellular location">
    <subcellularLocation>
        <location evidence="1">Membrane</location>
        <topology evidence="1">Single-pass membrane protein</topology>
    </subcellularLocation>
</comment>
<keyword evidence="7 10" id="KW-0472">Membrane</keyword>
<evidence type="ECO:0000313" key="13">
    <source>
        <dbReference type="Proteomes" id="UP000504635"/>
    </source>
</evidence>
<keyword evidence="5" id="KW-0862">Zinc</keyword>
<dbReference type="SMART" id="SM00184">
    <property type="entry name" value="RING"/>
    <property type="match status" value="1"/>
</dbReference>
<reference evidence="14" key="1">
    <citation type="submission" date="2025-08" db="UniProtKB">
        <authorList>
            <consortium name="RefSeq"/>
        </authorList>
    </citation>
    <scope>IDENTIFICATION</scope>
    <source>
        <tissue evidence="14">Gonads</tissue>
    </source>
</reference>
<organism evidence="13 14">
    <name type="scientific">Sitophilus oryzae</name>
    <name type="common">Rice weevil</name>
    <name type="synonym">Curculio oryzae</name>
    <dbReference type="NCBI Taxonomy" id="7048"/>
    <lineage>
        <taxon>Eukaryota</taxon>
        <taxon>Metazoa</taxon>
        <taxon>Ecdysozoa</taxon>
        <taxon>Arthropoda</taxon>
        <taxon>Hexapoda</taxon>
        <taxon>Insecta</taxon>
        <taxon>Pterygota</taxon>
        <taxon>Neoptera</taxon>
        <taxon>Endopterygota</taxon>
        <taxon>Coleoptera</taxon>
        <taxon>Polyphaga</taxon>
        <taxon>Cucujiformia</taxon>
        <taxon>Curculionidae</taxon>
        <taxon>Dryophthorinae</taxon>
        <taxon>Sitophilus</taxon>
    </lineage>
</organism>
<dbReference type="RefSeq" id="XP_030757431.1">
    <property type="nucleotide sequence ID" value="XM_030901571.1"/>
</dbReference>
<dbReference type="SUPFAM" id="SSF57850">
    <property type="entry name" value="RING/U-box"/>
    <property type="match status" value="1"/>
</dbReference>
<dbReference type="OrthoDB" id="5357315at2759"/>
<evidence type="ECO:0000256" key="10">
    <source>
        <dbReference type="SAM" id="Phobius"/>
    </source>
</evidence>
<keyword evidence="4 8" id="KW-0863">Zinc-finger</keyword>
<accession>A0A6J2Y2C1</accession>
<dbReference type="InterPro" id="IPR001841">
    <property type="entry name" value="Znf_RING"/>
</dbReference>
<feature type="signal peptide" evidence="11">
    <location>
        <begin position="1"/>
        <end position="35"/>
    </location>
</feature>
<dbReference type="InterPro" id="IPR013083">
    <property type="entry name" value="Znf_RING/FYVE/PHD"/>
</dbReference>
<evidence type="ECO:0000256" key="2">
    <source>
        <dbReference type="ARBA" id="ARBA00022692"/>
    </source>
</evidence>
<protein>
    <submittedName>
        <fullName evidence="14">Protein goliath-like</fullName>
    </submittedName>
</protein>
<keyword evidence="13" id="KW-1185">Reference proteome</keyword>
<dbReference type="Pfam" id="PF13639">
    <property type="entry name" value="zf-RING_2"/>
    <property type="match status" value="1"/>
</dbReference>
<dbReference type="AlphaFoldDB" id="A0A6J2Y2C1"/>
<dbReference type="InterPro" id="IPR003137">
    <property type="entry name" value="PA_domain"/>
</dbReference>
<dbReference type="Gene3D" id="3.50.30.30">
    <property type="match status" value="1"/>
</dbReference>
<evidence type="ECO:0000256" key="11">
    <source>
        <dbReference type="SAM" id="SignalP"/>
    </source>
</evidence>
<feature type="region of interest" description="Disordered" evidence="9">
    <location>
        <begin position="397"/>
        <end position="475"/>
    </location>
</feature>
<evidence type="ECO:0000259" key="12">
    <source>
        <dbReference type="PROSITE" id="PS50089"/>
    </source>
</evidence>
<dbReference type="InterPro" id="IPR046450">
    <property type="entry name" value="PA_dom_sf"/>
</dbReference>
<dbReference type="Pfam" id="PF02225">
    <property type="entry name" value="PA"/>
    <property type="match status" value="1"/>
</dbReference>
<sequence length="475" mass="53139">MYLQRIATGQILHAQHRILVAAVFLQLLTEAPTDATPEDSIASVATTEESEDNPYYNTAFLNVTFKTNSGWKWDKAEVGLYGTGYIGPAYGLLIHVTSKLNPDDHTGCLYPFDSSRSDRKLPSAGTKWIALMKRGHCNFEKKVENAFKSKAVAVLVYNDRAWPSLEKMKLADIPERHISAVFIYKWKGEELIKLSQNDSNVYVHVTMAAHSSKPASINRTSVLFVSITFIVLMIISLTWLVFYYVQRFRYIRTKDKLTRKLGCAAKKALSKIPTKVVKNNDKEVQGDGECCAVCLEPYKTNDLLRILPCRHEFHKPCVDPWLLEHRTCPMCKMDILKHYGFVFTGSQESILQIDGIADHIIENSNASQPLSPRGGGISPMPEIRAIVITNQQRQCLFDSSGDEDNSRASTPNEMTPSLMPKTDFHPTRMTAVPQAVPQPSTSQSQKDDVCVTCGAPRDLQQPSTSKAVTSPKTNH</sequence>
<evidence type="ECO:0000256" key="7">
    <source>
        <dbReference type="ARBA" id="ARBA00023136"/>
    </source>
</evidence>
<dbReference type="GO" id="GO:0016020">
    <property type="term" value="C:membrane"/>
    <property type="evidence" value="ECO:0007669"/>
    <property type="project" value="UniProtKB-SubCell"/>
</dbReference>
<dbReference type="KEGG" id="soy:115883234"/>